<dbReference type="PANTHER" id="PTHR43708:SF5">
    <property type="entry name" value="CONSERVED EXPRESSED OXIDOREDUCTASE (EUROFUNG)-RELATED"/>
    <property type="match status" value="1"/>
</dbReference>
<accession>A0A4R1KFB0</accession>
<dbReference type="AlphaFoldDB" id="A0A4R1KFB0"/>
<comment type="similarity">
    <text evidence="1">Belongs to the Gfo/Idh/MocA family.</text>
</comment>
<dbReference type="OrthoDB" id="9774191at2"/>
<dbReference type="Pfam" id="PF01408">
    <property type="entry name" value="GFO_IDH_MocA"/>
    <property type="match status" value="1"/>
</dbReference>
<evidence type="ECO:0000259" key="4">
    <source>
        <dbReference type="Pfam" id="PF02894"/>
    </source>
</evidence>
<keyword evidence="6" id="KW-1185">Reference proteome</keyword>
<dbReference type="EMBL" id="SMGD01000002">
    <property type="protein sequence ID" value="TCK63376.1"/>
    <property type="molecule type" value="Genomic_DNA"/>
</dbReference>
<keyword evidence="2" id="KW-0560">Oxidoreductase</keyword>
<feature type="domain" description="Gfo/Idh/MocA-like oxidoreductase N-terminal" evidence="3">
    <location>
        <begin position="4"/>
        <end position="121"/>
    </location>
</feature>
<comment type="caution">
    <text evidence="5">The sequence shown here is derived from an EMBL/GenBank/DDBJ whole genome shotgun (WGS) entry which is preliminary data.</text>
</comment>
<dbReference type="Gene3D" id="3.40.50.720">
    <property type="entry name" value="NAD(P)-binding Rossmann-like Domain"/>
    <property type="match status" value="1"/>
</dbReference>
<proteinExistence type="inferred from homology"/>
<reference evidence="5 6" key="1">
    <citation type="submission" date="2019-03" db="EMBL/GenBank/DDBJ databases">
        <title>Genomic Encyclopedia of Type Strains, Phase IV (KMG-IV): sequencing the most valuable type-strain genomes for metagenomic binning, comparative biology and taxonomic classification.</title>
        <authorList>
            <person name="Goeker M."/>
        </authorList>
    </citation>
    <scope>NUCLEOTIDE SEQUENCE [LARGE SCALE GENOMIC DNA]</scope>
    <source>
        <strain evidence="5 6">DSM 18577</strain>
    </source>
</reference>
<evidence type="ECO:0000313" key="5">
    <source>
        <dbReference type="EMBL" id="TCK63376.1"/>
    </source>
</evidence>
<evidence type="ECO:0000313" key="6">
    <source>
        <dbReference type="Proteomes" id="UP000295565"/>
    </source>
</evidence>
<sequence>MQPIRVGVIGYGNSAKTFHLPFINALPMFELVAISSSQSDALNAEYPNVAHYPEAMALIEQSNAELVIITAPNQAHYPLASAAIEKGLHVLLEKPFVIDIKQGQALIEQAKQANVKLSVYHNRRWDGDFLTVKQLIEENKLGKLKVFQSHYDRFRPEVKVRWREDGQPGSGILYDLGSHLIDQALALFGRPLQISADVLAMRDGSPAIDYFHLTLHYADHLVILHSSSLSAGPVLRFRLEGQQGSYVKYGIDPQEDQIKAGIVDTNSTQQAGAETGVLYTAQDETQITNIQGGYHHFYRQLAESLIHDTPLPVSAEQALDTIRVIQLAEQSQIQQQTLDFCD</sequence>
<dbReference type="GO" id="GO:0016491">
    <property type="term" value="F:oxidoreductase activity"/>
    <property type="evidence" value="ECO:0007669"/>
    <property type="project" value="UniProtKB-KW"/>
</dbReference>
<dbReference type="InterPro" id="IPR036291">
    <property type="entry name" value="NAD(P)-bd_dom_sf"/>
</dbReference>
<evidence type="ECO:0000256" key="1">
    <source>
        <dbReference type="ARBA" id="ARBA00010928"/>
    </source>
</evidence>
<dbReference type="SUPFAM" id="SSF51735">
    <property type="entry name" value="NAD(P)-binding Rossmann-fold domains"/>
    <property type="match status" value="1"/>
</dbReference>
<evidence type="ECO:0000259" key="3">
    <source>
        <dbReference type="Pfam" id="PF01408"/>
    </source>
</evidence>
<evidence type="ECO:0000256" key="2">
    <source>
        <dbReference type="ARBA" id="ARBA00023002"/>
    </source>
</evidence>
<dbReference type="Proteomes" id="UP000295565">
    <property type="component" value="Unassembled WGS sequence"/>
</dbReference>
<dbReference type="PANTHER" id="PTHR43708">
    <property type="entry name" value="CONSERVED EXPRESSED OXIDOREDUCTASE (EUROFUNG)"/>
    <property type="match status" value="1"/>
</dbReference>
<dbReference type="InterPro" id="IPR004104">
    <property type="entry name" value="Gfo/Idh/MocA-like_OxRdtase_C"/>
</dbReference>
<dbReference type="InterPro" id="IPR000683">
    <property type="entry name" value="Gfo/Idh/MocA-like_OxRdtase_N"/>
</dbReference>
<name>A0A4R1KFB0_9GAMM</name>
<dbReference type="GO" id="GO:0000166">
    <property type="term" value="F:nucleotide binding"/>
    <property type="evidence" value="ECO:0007669"/>
    <property type="project" value="InterPro"/>
</dbReference>
<organism evidence="5 6">
    <name type="scientific">Celerinatantimonas diazotrophica</name>
    <dbReference type="NCBI Taxonomy" id="412034"/>
    <lineage>
        <taxon>Bacteria</taxon>
        <taxon>Pseudomonadati</taxon>
        <taxon>Pseudomonadota</taxon>
        <taxon>Gammaproteobacteria</taxon>
        <taxon>Celerinatantimonadaceae</taxon>
        <taxon>Celerinatantimonas</taxon>
    </lineage>
</organism>
<dbReference type="Gene3D" id="3.30.360.10">
    <property type="entry name" value="Dihydrodipicolinate Reductase, domain 2"/>
    <property type="match status" value="1"/>
</dbReference>
<dbReference type="InterPro" id="IPR051317">
    <property type="entry name" value="Gfo/Idh/MocA_oxidoreduct"/>
</dbReference>
<dbReference type="NCBIfam" id="NF008607">
    <property type="entry name" value="PRK11579.1"/>
    <property type="match status" value="1"/>
</dbReference>
<dbReference type="RefSeq" id="WP_131911133.1">
    <property type="nucleotide sequence ID" value="NZ_OU594967.1"/>
</dbReference>
<gene>
    <name evidence="5" type="ORF">EV690_0262</name>
</gene>
<protein>
    <submittedName>
        <fullName evidence="5">Putative dehydrogenase</fullName>
    </submittedName>
</protein>
<dbReference type="Pfam" id="PF02894">
    <property type="entry name" value="GFO_IDH_MocA_C"/>
    <property type="match status" value="1"/>
</dbReference>
<feature type="domain" description="Gfo/Idh/MocA-like oxidoreductase C-terminal" evidence="4">
    <location>
        <begin position="133"/>
        <end position="337"/>
    </location>
</feature>